<accession>A0ACB5SVA5</accession>
<gene>
    <name evidence="1" type="ORF">Amon02_000165100</name>
</gene>
<reference evidence="1" key="1">
    <citation type="submission" date="2023-04" db="EMBL/GenBank/DDBJ databases">
        <title>Ambrosiozyma monospora NBRC 10751.</title>
        <authorList>
            <person name="Ichikawa N."/>
            <person name="Sato H."/>
            <person name="Tonouchi N."/>
        </authorList>
    </citation>
    <scope>NUCLEOTIDE SEQUENCE</scope>
    <source>
        <strain evidence="1">NBRC 10751</strain>
    </source>
</reference>
<name>A0ACB5SVA5_AMBMO</name>
<protein>
    <submittedName>
        <fullName evidence="1">Unnamed protein product</fullName>
    </submittedName>
</protein>
<dbReference type="EMBL" id="BSXS01000840">
    <property type="protein sequence ID" value="GME74118.1"/>
    <property type="molecule type" value="Genomic_DNA"/>
</dbReference>
<evidence type="ECO:0000313" key="2">
    <source>
        <dbReference type="Proteomes" id="UP001165064"/>
    </source>
</evidence>
<keyword evidence="2" id="KW-1185">Reference proteome</keyword>
<organism evidence="1 2">
    <name type="scientific">Ambrosiozyma monospora</name>
    <name type="common">Yeast</name>
    <name type="synonym">Endomycopsis monosporus</name>
    <dbReference type="NCBI Taxonomy" id="43982"/>
    <lineage>
        <taxon>Eukaryota</taxon>
        <taxon>Fungi</taxon>
        <taxon>Dikarya</taxon>
        <taxon>Ascomycota</taxon>
        <taxon>Saccharomycotina</taxon>
        <taxon>Pichiomycetes</taxon>
        <taxon>Pichiales</taxon>
        <taxon>Pichiaceae</taxon>
        <taxon>Ambrosiozyma</taxon>
    </lineage>
</organism>
<proteinExistence type="predicted"/>
<dbReference type="Proteomes" id="UP001165064">
    <property type="component" value="Unassembled WGS sequence"/>
</dbReference>
<comment type="caution">
    <text evidence="1">The sequence shown here is derived from an EMBL/GenBank/DDBJ whole genome shotgun (WGS) entry which is preliminary data.</text>
</comment>
<evidence type="ECO:0000313" key="1">
    <source>
        <dbReference type="EMBL" id="GME74118.1"/>
    </source>
</evidence>
<sequence>MEENGYRIVMKKNEDDAMICIRDILEEVHIPEEERLRAGLDQQFRKYLNEVRIRGTLGPVRVISIYVPSMMKEKKEFLQQLKRVLGTLEEEFIIGGDFNCVEDNKKDAEPKKTTGLTTSDRMSASRRAQLTAEEKLMREVVRTNQLTDVFNNKHRSQYKHIATNTTSHGNFDRRLEGTSITPLLAKANYSFDHLRKPAFTTHRIIELHISISNIETGRPIYTIRNNICGNKALSKYIADFHDPSETDINLKFDISCNTLINRAKATTSHAVQRLSDPSSEKEIYGNSATAILNLNETYEHLRKRAKTNRNSQLIAAINDPTEKKRKYTTPEIASVFTQYNKQVFQKQAQQQEAELMEFRKYVCWLMCLRDYFY</sequence>